<sequence>MKNKIKYNSYEGMGFIESLIAIMVVGVASVVLMRIAASTMSDAVENERIDKMTQYAVEGANMAENIVQEFYEYPTSSDAISFFNKIAPSFPTNIKCFIPDTTNSGVFEFKKDDDFKILTISSLTIETINIHREDFEDAEIMTNNVGSGFFRYACFYPYTASTDKQINVGIVVGHLASEGTYTARRNVKHYIYSTVIPLR</sequence>
<feature type="transmembrane region" description="Helical" evidence="1">
    <location>
        <begin position="12"/>
        <end position="33"/>
    </location>
</feature>
<proteinExistence type="predicted"/>
<organism evidence="2 3">
    <name type="scientific">Candidatus Dojkabacteria bacterium</name>
    <dbReference type="NCBI Taxonomy" id="2099670"/>
    <lineage>
        <taxon>Bacteria</taxon>
        <taxon>Candidatus Dojkabacteria</taxon>
    </lineage>
</organism>
<comment type="caution">
    <text evidence="2">The sequence shown here is derived from an EMBL/GenBank/DDBJ whole genome shotgun (WGS) entry which is preliminary data.</text>
</comment>
<reference evidence="2 3" key="1">
    <citation type="journal article" date="2020" name="Biotechnol. Biofuels">
        <title>New insights from the biogas microbiome by comprehensive genome-resolved metagenomics of nearly 1600 species originating from multiple anaerobic digesters.</title>
        <authorList>
            <person name="Campanaro S."/>
            <person name="Treu L."/>
            <person name="Rodriguez-R L.M."/>
            <person name="Kovalovszki A."/>
            <person name="Ziels R.M."/>
            <person name="Maus I."/>
            <person name="Zhu X."/>
            <person name="Kougias P.G."/>
            <person name="Basile A."/>
            <person name="Luo G."/>
            <person name="Schluter A."/>
            <person name="Konstantinidis K.T."/>
            <person name="Angelidaki I."/>
        </authorList>
    </citation>
    <scope>NUCLEOTIDE SEQUENCE [LARGE SCALE GENOMIC DNA]</scope>
    <source>
        <strain evidence="2">AS06rmzACSIP_65</strain>
    </source>
</reference>
<accession>A0A847D1Y6</accession>
<gene>
    <name evidence="2" type="ORF">GX656_02365</name>
</gene>
<evidence type="ECO:0000313" key="3">
    <source>
        <dbReference type="Proteomes" id="UP000545876"/>
    </source>
</evidence>
<name>A0A847D1Y6_9BACT</name>
<evidence type="ECO:0000313" key="2">
    <source>
        <dbReference type="EMBL" id="NLD25460.1"/>
    </source>
</evidence>
<protein>
    <submittedName>
        <fullName evidence="2">Uncharacterized protein</fullName>
    </submittedName>
</protein>
<dbReference type="EMBL" id="JAAZBX010000007">
    <property type="protein sequence ID" value="NLD25460.1"/>
    <property type="molecule type" value="Genomic_DNA"/>
</dbReference>
<dbReference type="AlphaFoldDB" id="A0A847D1Y6"/>
<keyword evidence="1" id="KW-1133">Transmembrane helix</keyword>
<keyword evidence="1" id="KW-0472">Membrane</keyword>
<dbReference type="Proteomes" id="UP000545876">
    <property type="component" value="Unassembled WGS sequence"/>
</dbReference>
<keyword evidence="1" id="KW-0812">Transmembrane</keyword>
<evidence type="ECO:0000256" key="1">
    <source>
        <dbReference type="SAM" id="Phobius"/>
    </source>
</evidence>